<feature type="transmembrane region" description="Helical" evidence="9">
    <location>
        <begin position="16"/>
        <end position="35"/>
    </location>
</feature>
<keyword evidence="4 7" id="KW-0812">Transmembrane</keyword>
<protein>
    <submittedName>
        <fullName evidence="10">Biopolymer transporter ExbD</fullName>
    </submittedName>
</protein>
<reference evidence="10 11" key="1">
    <citation type="submission" date="2023-12" db="EMBL/GenBank/DDBJ databases">
        <title>Baltic Sea Cyanobacteria.</title>
        <authorList>
            <person name="Delbaje E."/>
            <person name="Fewer D.P."/>
            <person name="Shishido T.K."/>
        </authorList>
    </citation>
    <scope>NUCLEOTIDE SEQUENCE [LARGE SCALE GENOMIC DNA]</scope>
    <source>
        <strain evidence="10 11">CCNP 1315</strain>
    </source>
</reference>
<organism evidence="10 11">
    <name type="scientific">Limnoraphis robusta CCNP1315</name>
    <dbReference type="NCBI Taxonomy" id="3110306"/>
    <lineage>
        <taxon>Bacteria</taxon>
        <taxon>Bacillati</taxon>
        <taxon>Cyanobacteriota</taxon>
        <taxon>Cyanophyceae</taxon>
        <taxon>Oscillatoriophycideae</taxon>
        <taxon>Oscillatoriales</taxon>
        <taxon>Sirenicapillariaceae</taxon>
        <taxon>Limnoraphis</taxon>
    </lineage>
</organism>
<evidence type="ECO:0000313" key="11">
    <source>
        <dbReference type="Proteomes" id="UP001301728"/>
    </source>
</evidence>
<evidence type="ECO:0000313" key="10">
    <source>
        <dbReference type="EMBL" id="MEA5522489.1"/>
    </source>
</evidence>
<feature type="compositionally biased region" description="Polar residues" evidence="8">
    <location>
        <begin position="133"/>
        <end position="146"/>
    </location>
</feature>
<keyword evidence="5 9" id="KW-1133">Transmembrane helix</keyword>
<dbReference type="PANTHER" id="PTHR30558">
    <property type="entry name" value="EXBD MEMBRANE COMPONENT OF PMF-DRIVEN MACROMOLECULE IMPORT SYSTEM"/>
    <property type="match status" value="1"/>
</dbReference>
<keyword evidence="11" id="KW-1185">Reference proteome</keyword>
<accession>A0ABU5U5N3</accession>
<evidence type="ECO:0000256" key="2">
    <source>
        <dbReference type="ARBA" id="ARBA00005811"/>
    </source>
</evidence>
<keyword evidence="7" id="KW-0813">Transport</keyword>
<dbReference type="Pfam" id="PF02472">
    <property type="entry name" value="ExbD"/>
    <property type="match status" value="1"/>
</dbReference>
<feature type="compositionally biased region" description="Pro residues" evidence="8">
    <location>
        <begin position="169"/>
        <end position="183"/>
    </location>
</feature>
<evidence type="ECO:0000256" key="4">
    <source>
        <dbReference type="ARBA" id="ARBA00022692"/>
    </source>
</evidence>
<keyword evidence="6 9" id="KW-0472">Membrane</keyword>
<evidence type="ECO:0000256" key="6">
    <source>
        <dbReference type="ARBA" id="ARBA00023136"/>
    </source>
</evidence>
<evidence type="ECO:0000256" key="1">
    <source>
        <dbReference type="ARBA" id="ARBA00004162"/>
    </source>
</evidence>
<dbReference type="Proteomes" id="UP001301728">
    <property type="component" value="Unassembled WGS sequence"/>
</dbReference>
<sequence length="203" mass="21980">MKLNFDSSPDDARIELLPLIDVVFCILTFFILAALQLTRQQAINVDLPKATTGETQIQKMLIVGIDDQGRTYIDQQAVNDQQLDRALVRFRRWNPNGLMVLYAPKDARYNDVVQVLDKLRAVGGERVALATLPSSAELPTQSNPTNLVPPGSPDAENPLLPAFPEGSDAPPPNPFLLSPPPSDTPGANPVTPNLGGEIAPLDP</sequence>
<gene>
    <name evidence="10" type="ORF">VB854_26505</name>
</gene>
<keyword evidence="7" id="KW-0653">Protein transport</keyword>
<evidence type="ECO:0000256" key="9">
    <source>
        <dbReference type="SAM" id="Phobius"/>
    </source>
</evidence>
<comment type="subcellular location">
    <subcellularLocation>
        <location evidence="1">Cell membrane</location>
        <topology evidence="1">Single-pass membrane protein</topology>
    </subcellularLocation>
    <subcellularLocation>
        <location evidence="7">Cell membrane</location>
        <topology evidence="7">Single-pass type II membrane protein</topology>
    </subcellularLocation>
</comment>
<evidence type="ECO:0000256" key="8">
    <source>
        <dbReference type="SAM" id="MobiDB-lite"/>
    </source>
</evidence>
<evidence type="ECO:0000256" key="3">
    <source>
        <dbReference type="ARBA" id="ARBA00022475"/>
    </source>
</evidence>
<keyword evidence="3" id="KW-1003">Cell membrane</keyword>
<dbReference type="RefSeq" id="WP_323275670.1">
    <property type="nucleotide sequence ID" value="NZ_JAYGHT010000190.1"/>
</dbReference>
<comment type="similarity">
    <text evidence="2 7">Belongs to the ExbD/TolR family.</text>
</comment>
<evidence type="ECO:0000256" key="5">
    <source>
        <dbReference type="ARBA" id="ARBA00022989"/>
    </source>
</evidence>
<dbReference type="EMBL" id="JAYGHT010000190">
    <property type="protein sequence ID" value="MEA5522489.1"/>
    <property type="molecule type" value="Genomic_DNA"/>
</dbReference>
<comment type="caution">
    <text evidence="10">The sequence shown here is derived from an EMBL/GenBank/DDBJ whole genome shotgun (WGS) entry which is preliminary data.</text>
</comment>
<dbReference type="InterPro" id="IPR003400">
    <property type="entry name" value="ExbD"/>
</dbReference>
<evidence type="ECO:0000256" key="7">
    <source>
        <dbReference type="RuleBase" id="RU003879"/>
    </source>
</evidence>
<name>A0ABU5U5N3_9CYAN</name>
<feature type="region of interest" description="Disordered" evidence="8">
    <location>
        <begin position="133"/>
        <end position="203"/>
    </location>
</feature>
<dbReference type="Gene3D" id="3.30.420.270">
    <property type="match status" value="1"/>
</dbReference>
<dbReference type="PANTHER" id="PTHR30558:SF3">
    <property type="entry name" value="BIOPOLYMER TRANSPORT PROTEIN EXBD-RELATED"/>
    <property type="match status" value="1"/>
</dbReference>
<proteinExistence type="inferred from homology"/>